<sequence>MMIKDSPASPSVAAALAETTDGPANKEGNLSDAKGLAKEAAFLFQNRWFQECVEILSQIFDKKRGDAKVRLIYLSLYCDSVVWYISGLPNSCNSGFFITLVLQNTFEMGALILGISLMH</sequence>
<keyword evidence="4" id="KW-1185">Reference proteome</keyword>
<organism evidence="3 4">
    <name type="scientific">Zingiber officinale</name>
    <name type="common">Ginger</name>
    <name type="synonym">Amomum zingiber</name>
    <dbReference type="NCBI Taxonomy" id="94328"/>
    <lineage>
        <taxon>Eukaryota</taxon>
        <taxon>Viridiplantae</taxon>
        <taxon>Streptophyta</taxon>
        <taxon>Embryophyta</taxon>
        <taxon>Tracheophyta</taxon>
        <taxon>Spermatophyta</taxon>
        <taxon>Magnoliopsida</taxon>
        <taxon>Liliopsida</taxon>
        <taxon>Zingiberales</taxon>
        <taxon>Zingiberaceae</taxon>
        <taxon>Zingiber</taxon>
    </lineage>
</organism>
<keyword evidence="2" id="KW-1133">Transmembrane helix</keyword>
<feature type="region of interest" description="Disordered" evidence="1">
    <location>
        <begin position="1"/>
        <end position="29"/>
    </location>
</feature>
<keyword evidence="2" id="KW-0812">Transmembrane</keyword>
<gene>
    <name evidence="3" type="ORF">ZIOFF_067878</name>
</gene>
<name>A0A8J5EUU6_ZINOF</name>
<reference evidence="3 4" key="1">
    <citation type="submission" date="2020-08" db="EMBL/GenBank/DDBJ databases">
        <title>Plant Genome Project.</title>
        <authorList>
            <person name="Zhang R.-G."/>
        </authorList>
    </citation>
    <scope>NUCLEOTIDE SEQUENCE [LARGE SCALE GENOMIC DNA]</scope>
    <source>
        <tissue evidence="3">Rhizome</tissue>
    </source>
</reference>
<comment type="caution">
    <text evidence="3">The sequence shown here is derived from an EMBL/GenBank/DDBJ whole genome shotgun (WGS) entry which is preliminary data.</text>
</comment>
<accession>A0A8J5EUU6</accession>
<evidence type="ECO:0000313" key="3">
    <source>
        <dbReference type="EMBL" id="KAG6473958.1"/>
    </source>
</evidence>
<evidence type="ECO:0000256" key="1">
    <source>
        <dbReference type="SAM" id="MobiDB-lite"/>
    </source>
</evidence>
<feature type="transmembrane region" description="Helical" evidence="2">
    <location>
        <begin position="71"/>
        <end position="89"/>
    </location>
</feature>
<feature type="transmembrane region" description="Helical" evidence="2">
    <location>
        <begin position="95"/>
        <end position="118"/>
    </location>
</feature>
<evidence type="ECO:0000313" key="4">
    <source>
        <dbReference type="Proteomes" id="UP000734854"/>
    </source>
</evidence>
<dbReference type="Proteomes" id="UP000734854">
    <property type="component" value="Unassembled WGS sequence"/>
</dbReference>
<dbReference type="AlphaFoldDB" id="A0A8J5EUU6"/>
<keyword evidence="2" id="KW-0472">Membrane</keyword>
<protein>
    <submittedName>
        <fullName evidence="3">Uncharacterized protein</fullName>
    </submittedName>
</protein>
<proteinExistence type="predicted"/>
<evidence type="ECO:0000256" key="2">
    <source>
        <dbReference type="SAM" id="Phobius"/>
    </source>
</evidence>
<feature type="compositionally biased region" description="Low complexity" evidence="1">
    <location>
        <begin position="1"/>
        <end position="17"/>
    </location>
</feature>
<dbReference type="EMBL" id="JACMSC010000019">
    <property type="protein sequence ID" value="KAG6473958.1"/>
    <property type="molecule type" value="Genomic_DNA"/>
</dbReference>